<feature type="chain" id="PRO_5035860394" evidence="3">
    <location>
        <begin position="23"/>
        <end position="427"/>
    </location>
</feature>
<dbReference type="EnsemblMetazoa" id="XM_021347858.2">
    <property type="protein sequence ID" value="XP_021203533.2"/>
    <property type="gene ID" value="LOC101735645"/>
</dbReference>
<keyword evidence="2" id="KW-1133">Transmembrane helix</keyword>
<evidence type="ECO:0000256" key="3">
    <source>
        <dbReference type="SAM" id="SignalP"/>
    </source>
</evidence>
<reference evidence="5" key="1">
    <citation type="journal article" date="2008" name="Insect Biochem. Mol. Biol.">
        <title>The genome of a lepidopteran model insect, the silkworm Bombyx mori.</title>
        <authorList>
            <consortium name="International Silkworm Genome Consortium"/>
        </authorList>
    </citation>
    <scope>NUCLEOTIDE SEQUENCE [LARGE SCALE GENOMIC DNA]</scope>
    <source>
        <strain evidence="5">p50T</strain>
    </source>
</reference>
<protein>
    <submittedName>
        <fullName evidence="4">Uncharacterized protein</fullName>
    </submittedName>
</protein>
<reference evidence="4" key="2">
    <citation type="submission" date="2022-06" db="UniProtKB">
        <authorList>
            <consortium name="EnsemblMetazoa"/>
        </authorList>
    </citation>
    <scope>IDENTIFICATION</scope>
    <source>
        <strain evidence="4">p50T (Dazao)</strain>
    </source>
</reference>
<dbReference type="GeneID" id="101735645"/>
<proteinExistence type="predicted"/>
<accession>A0A8R2DLZ5</accession>
<organism evidence="4 5">
    <name type="scientific">Bombyx mori</name>
    <name type="common">Silk moth</name>
    <dbReference type="NCBI Taxonomy" id="7091"/>
    <lineage>
        <taxon>Eukaryota</taxon>
        <taxon>Metazoa</taxon>
        <taxon>Ecdysozoa</taxon>
        <taxon>Arthropoda</taxon>
        <taxon>Hexapoda</taxon>
        <taxon>Insecta</taxon>
        <taxon>Pterygota</taxon>
        <taxon>Neoptera</taxon>
        <taxon>Endopterygota</taxon>
        <taxon>Lepidoptera</taxon>
        <taxon>Glossata</taxon>
        <taxon>Ditrysia</taxon>
        <taxon>Bombycoidea</taxon>
        <taxon>Bombycidae</taxon>
        <taxon>Bombycinae</taxon>
        <taxon>Bombyx</taxon>
    </lineage>
</organism>
<evidence type="ECO:0000256" key="1">
    <source>
        <dbReference type="SAM" id="MobiDB-lite"/>
    </source>
</evidence>
<feature type="transmembrane region" description="Helical" evidence="2">
    <location>
        <begin position="342"/>
        <end position="365"/>
    </location>
</feature>
<evidence type="ECO:0000313" key="4">
    <source>
        <dbReference type="EnsemblMetazoa" id="XP_021203533.2"/>
    </source>
</evidence>
<dbReference type="KEGG" id="bmor:101735645"/>
<feature type="compositionally biased region" description="Low complexity" evidence="1">
    <location>
        <begin position="173"/>
        <end position="183"/>
    </location>
</feature>
<keyword evidence="3" id="KW-0732">Signal</keyword>
<keyword evidence="5" id="KW-1185">Reference proteome</keyword>
<dbReference type="RefSeq" id="XP_021203533.2">
    <property type="nucleotide sequence ID" value="XM_021347858.3"/>
</dbReference>
<keyword evidence="2" id="KW-0472">Membrane</keyword>
<sequence>MAKDMLALKFIVLNILIMVCVGVKQECSPFRPDYSSYQEFQYCSTAYYLSLSLRFTNIPVGATSYRLLTARHDLLHSELVGEGNISANENCFDESVHILPKRYNLSLELYLNYKGDALCKAVKILDLYNNEADCSNTVYYNIGLIRFNLENSCELRQQTTEKSGPSAPLPTAVRTSTTRSVTSHPMTSWSSTDATVSTTRRKPVLTSPSTPAINSTDKGFGSPISPAAPSATTVSTVTVSATSPTPETLSFKAINSTDKGFGSPISPAAPSATTVSTVTVSATSPTPETLSFKAINSTDKGFGSPISPAAPSATTVSTVTVSATSPTPETLSFKDLFFTPEGYSVVAVICIIVLALIILLIYWYTKRSSRQNYQKVAYKSSRADLPRVVYAELDIPERSDDVQYCNFTPEYKRVCYSRIIGVYMNKE</sequence>
<dbReference type="Proteomes" id="UP000005204">
    <property type="component" value="Unassembled WGS sequence"/>
</dbReference>
<feature type="compositionally biased region" description="Polar residues" evidence="1">
    <location>
        <begin position="206"/>
        <end position="217"/>
    </location>
</feature>
<evidence type="ECO:0000256" key="2">
    <source>
        <dbReference type="SAM" id="Phobius"/>
    </source>
</evidence>
<feature type="compositionally biased region" description="Polar residues" evidence="1">
    <location>
        <begin position="184"/>
        <end position="198"/>
    </location>
</feature>
<feature type="signal peptide" evidence="3">
    <location>
        <begin position="1"/>
        <end position="22"/>
    </location>
</feature>
<keyword evidence="2" id="KW-0812">Transmembrane</keyword>
<evidence type="ECO:0000313" key="5">
    <source>
        <dbReference type="Proteomes" id="UP000005204"/>
    </source>
</evidence>
<name>A0A8R2DLZ5_BOMMO</name>
<dbReference type="AlphaFoldDB" id="A0A8R2DLZ5"/>
<feature type="region of interest" description="Disordered" evidence="1">
    <location>
        <begin position="158"/>
        <end position="219"/>
    </location>
</feature>